<dbReference type="PRINTS" id="PR00146">
    <property type="entry name" value="DHPICSNTHASE"/>
</dbReference>
<keyword evidence="2 3" id="KW-0456">Lyase</keyword>
<gene>
    <name evidence="4" type="ORF">GK011_09595</name>
</gene>
<dbReference type="PANTHER" id="PTHR12128:SF66">
    <property type="entry name" value="4-HYDROXY-2-OXOGLUTARATE ALDOLASE, MITOCHONDRIAL"/>
    <property type="match status" value="1"/>
</dbReference>
<comment type="similarity">
    <text evidence="1 3">Belongs to the DapA family.</text>
</comment>
<evidence type="ECO:0000256" key="3">
    <source>
        <dbReference type="PIRNR" id="PIRNR001365"/>
    </source>
</evidence>
<dbReference type="PIRSF" id="PIRSF001365">
    <property type="entry name" value="DHDPS"/>
    <property type="match status" value="1"/>
</dbReference>
<dbReference type="InterPro" id="IPR013785">
    <property type="entry name" value="Aldolase_TIM"/>
</dbReference>
<dbReference type="InterPro" id="IPR002220">
    <property type="entry name" value="DapA-like"/>
</dbReference>
<dbReference type="EMBL" id="WLZX01000002">
    <property type="protein sequence ID" value="MTD27193.1"/>
    <property type="molecule type" value="Genomic_DNA"/>
</dbReference>
<proteinExistence type="inferred from homology"/>
<sequence>MQFNGLSAFPITPTNAAGVVDIPALEKVLLRLKQAGVDSVGLLGSTGLYAYLSREQKQRAIEAAADCLGADIPLIASAGALRTDDACRLAEDAERAGARGILLAPVSYTPLREEEVFQHYAAVAQSSSLPVCIYNNPGTTHFTFTPALLTRLATLPQIRALKQPGQADLNQGDVAGLRSLFPAGFAVGYSGDWHAAGALLAGGDLWFSVMGGLLPRQALALTRAAQAGESEKVAELNQQLEPLWQLFQSLSSLRVMYAAADILGICQPVLPRPLLGLDSTERRKVEQVLLALPEVE</sequence>
<dbReference type="Pfam" id="PF00701">
    <property type="entry name" value="DHDPS"/>
    <property type="match status" value="1"/>
</dbReference>
<keyword evidence="5" id="KW-1185">Reference proteome</keyword>
<name>A0ABW9RAM7_9GAMM</name>
<dbReference type="CDD" id="cd00408">
    <property type="entry name" value="DHDPS-like"/>
    <property type="match status" value="1"/>
</dbReference>
<reference evidence="4 5" key="1">
    <citation type="submission" date="2019-11" db="EMBL/GenBank/DDBJ databases">
        <title>Erwinia sp. nov., isolated from feces of birds in Tibet plateau of China.</title>
        <authorList>
            <person name="Ge Y."/>
        </authorList>
    </citation>
    <scope>NUCLEOTIDE SEQUENCE [LARGE SCALE GENOMIC DNA]</scope>
    <source>
        <strain evidence="4 5">J316</strain>
    </source>
</reference>
<dbReference type="PANTHER" id="PTHR12128">
    <property type="entry name" value="DIHYDRODIPICOLINATE SYNTHASE"/>
    <property type="match status" value="1"/>
</dbReference>
<dbReference type="SUPFAM" id="SSF51569">
    <property type="entry name" value="Aldolase"/>
    <property type="match status" value="1"/>
</dbReference>
<dbReference type="RefSeq" id="WP_154752450.1">
    <property type="nucleotide sequence ID" value="NZ_WLZX01000002.1"/>
</dbReference>
<comment type="caution">
    <text evidence="4">The sequence shown here is derived from an EMBL/GenBank/DDBJ whole genome shotgun (WGS) entry which is preliminary data.</text>
</comment>
<protein>
    <submittedName>
        <fullName evidence="4">Dihydrodipicolinate synthase family protein</fullName>
    </submittedName>
</protein>
<dbReference type="SMART" id="SM01130">
    <property type="entry name" value="DHDPS"/>
    <property type="match status" value="1"/>
</dbReference>
<evidence type="ECO:0000256" key="1">
    <source>
        <dbReference type="ARBA" id="ARBA00007592"/>
    </source>
</evidence>
<evidence type="ECO:0000313" key="4">
    <source>
        <dbReference type="EMBL" id="MTD27193.1"/>
    </source>
</evidence>
<organism evidence="4 5">
    <name type="scientific">Erwinia sorbitola</name>
    <dbReference type="NCBI Taxonomy" id="2681984"/>
    <lineage>
        <taxon>Bacteria</taxon>
        <taxon>Pseudomonadati</taxon>
        <taxon>Pseudomonadota</taxon>
        <taxon>Gammaproteobacteria</taxon>
        <taxon>Enterobacterales</taxon>
        <taxon>Erwiniaceae</taxon>
        <taxon>Erwinia</taxon>
    </lineage>
</organism>
<evidence type="ECO:0000313" key="5">
    <source>
        <dbReference type="Proteomes" id="UP000480164"/>
    </source>
</evidence>
<accession>A0ABW9RAM7</accession>
<dbReference type="Proteomes" id="UP000480164">
    <property type="component" value="Unassembled WGS sequence"/>
</dbReference>
<evidence type="ECO:0000256" key="2">
    <source>
        <dbReference type="ARBA" id="ARBA00023239"/>
    </source>
</evidence>
<dbReference type="Gene3D" id="3.20.20.70">
    <property type="entry name" value="Aldolase class I"/>
    <property type="match status" value="1"/>
</dbReference>